<dbReference type="InterPro" id="IPR000182">
    <property type="entry name" value="GNAT_dom"/>
</dbReference>
<dbReference type="EMBL" id="CZKA01000041">
    <property type="protein sequence ID" value="CUR57831.1"/>
    <property type="molecule type" value="Genomic_DNA"/>
</dbReference>
<organism evidence="2">
    <name type="scientific">metagenome</name>
    <dbReference type="NCBI Taxonomy" id="256318"/>
    <lineage>
        <taxon>unclassified sequences</taxon>
        <taxon>metagenomes</taxon>
    </lineage>
</organism>
<dbReference type="AlphaFoldDB" id="A0A2P2C771"/>
<evidence type="ECO:0000259" key="1">
    <source>
        <dbReference type="PROSITE" id="PS51186"/>
    </source>
</evidence>
<evidence type="ECO:0000313" key="2">
    <source>
        <dbReference type="EMBL" id="CUR57831.1"/>
    </source>
</evidence>
<dbReference type="Pfam" id="PF00583">
    <property type="entry name" value="Acetyltransf_1"/>
    <property type="match status" value="1"/>
</dbReference>
<accession>A0A2P2C771</accession>
<proteinExistence type="predicted"/>
<dbReference type="Gene3D" id="3.40.630.30">
    <property type="match status" value="1"/>
</dbReference>
<protein>
    <submittedName>
        <fullName evidence="2">Putative PE-PGRS family protein</fullName>
    </submittedName>
</protein>
<dbReference type="PROSITE" id="PS51186">
    <property type="entry name" value="GNAT"/>
    <property type="match status" value="1"/>
</dbReference>
<gene>
    <name evidence="2" type="ORF">NOCA2460002</name>
</gene>
<sequence>MDIVLVDPFDDAAFDAWHATQFEADLFGREEHATPWFREEARIDKQSVLKGRETRIYAGIVDGAVVSAAELWLPLLDNLDLAEIMIHTHPEHRRKGYASRMLDHLEDEVRRLGRRKLLTESAYPFAAAPDGAGEPGPEFLSARGFTFGLADVKRIVELPIADDVLAGLVAEAAPHHSAYTLCSFADPVPDEFVQAYVELDSAIVSDAPMGDLEIETPAADVEHLRQQEALMVRQRRRRYTTVALDAERTVVAYSDLVMPEEDPGKVYQWGTLVRRDHRGHRLGLAVKAANLRFLQSQRSDGRLLGTYNAEVNDHMIAVNEQMGFRPVERLGEFQKRLTDLGSTR</sequence>
<name>A0A2P2C771_9ZZZZ</name>
<reference evidence="2" key="1">
    <citation type="submission" date="2015-08" db="EMBL/GenBank/DDBJ databases">
        <authorList>
            <person name="Babu N.S."/>
            <person name="Beckwith C.J."/>
            <person name="Beseler K.G."/>
            <person name="Brison A."/>
            <person name="Carone J.V."/>
            <person name="Caskin T.P."/>
            <person name="Diamond M."/>
            <person name="Durham M.E."/>
            <person name="Foxe J.M."/>
            <person name="Go M."/>
            <person name="Henderson B.A."/>
            <person name="Jones I.B."/>
            <person name="McGettigan J.A."/>
            <person name="Micheletti S.J."/>
            <person name="Nasrallah M.E."/>
            <person name="Ortiz D."/>
            <person name="Piller C.R."/>
            <person name="Privatt S.R."/>
            <person name="Schneider S.L."/>
            <person name="Sharp S."/>
            <person name="Smith T.C."/>
            <person name="Stanton J.D."/>
            <person name="Ullery H.E."/>
            <person name="Wilson R.J."/>
            <person name="Serrano M.G."/>
            <person name="Buck G."/>
            <person name="Lee V."/>
            <person name="Wang Y."/>
            <person name="Carvalho R."/>
            <person name="Voegtly L."/>
            <person name="Shi R."/>
            <person name="Duckworth R."/>
            <person name="Johnson A."/>
            <person name="Loviza R."/>
            <person name="Walstead R."/>
            <person name="Shah Z."/>
            <person name="Kiflezghi M."/>
            <person name="Wade K."/>
            <person name="Ball S.L."/>
            <person name="Bradley K.W."/>
            <person name="Asai D.J."/>
            <person name="Bowman C.A."/>
            <person name="Russell D.A."/>
            <person name="Pope W.H."/>
            <person name="Jacobs-Sera D."/>
            <person name="Hendrix R.W."/>
            <person name="Hatfull G.F."/>
        </authorList>
    </citation>
    <scope>NUCLEOTIDE SEQUENCE</scope>
</reference>
<dbReference type="InterPro" id="IPR016181">
    <property type="entry name" value="Acyl_CoA_acyltransferase"/>
</dbReference>
<dbReference type="CDD" id="cd04301">
    <property type="entry name" value="NAT_SF"/>
    <property type="match status" value="1"/>
</dbReference>
<dbReference type="SUPFAM" id="SSF55729">
    <property type="entry name" value="Acyl-CoA N-acyltransferases (Nat)"/>
    <property type="match status" value="2"/>
</dbReference>
<dbReference type="GO" id="GO:0016747">
    <property type="term" value="F:acyltransferase activity, transferring groups other than amino-acyl groups"/>
    <property type="evidence" value="ECO:0007669"/>
    <property type="project" value="InterPro"/>
</dbReference>
<feature type="domain" description="N-acetyltransferase" evidence="1">
    <location>
        <begin position="1"/>
        <end position="171"/>
    </location>
</feature>